<evidence type="ECO:0000313" key="2">
    <source>
        <dbReference type="Proteomes" id="UP000012589"/>
    </source>
</evidence>
<protein>
    <submittedName>
        <fullName evidence="1">Uncharacterized protein</fullName>
    </submittedName>
</protein>
<sequence>MLHPDAEMAGRAGFAVQGKEIKTLHVFIFDNFDDWTQMSQEGMNSSVADRAIIAKEIPVRK</sequence>
<reference evidence="1 2" key="1">
    <citation type="journal article" date="2014" name="Genome Announc.">
        <title>Draft genome sequences of the altered schaedler flora, a defined bacterial community from gnotobiotic mice.</title>
        <authorList>
            <person name="Wannemuehler M.J."/>
            <person name="Overstreet A.M."/>
            <person name="Ward D.V."/>
            <person name="Phillips G.J."/>
        </authorList>
    </citation>
    <scope>NUCLEOTIDE SEQUENCE [LARGE SCALE GENOMIC DNA]</scope>
    <source>
        <strain evidence="1 2">ASF492</strain>
    </source>
</reference>
<dbReference type="PATRIC" id="fig|1235802.3.peg.1094"/>
<dbReference type="AlphaFoldDB" id="N2B187"/>
<keyword evidence="2" id="KW-1185">Reference proteome</keyword>
<gene>
    <name evidence="1" type="ORF">C823_01015</name>
</gene>
<organism evidence="1 2">
    <name type="scientific">Eubacterium plexicaudatum ASF492</name>
    <dbReference type="NCBI Taxonomy" id="1235802"/>
    <lineage>
        <taxon>Bacteria</taxon>
        <taxon>Bacillati</taxon>
        <taxon>Bacillota</taxon>
        <taxon>Clostridia</taxon>
        <taxon>Eubacteriales</taxon>
        <taxon>Eubacteriaceae</taxon>
        <taxon>Eubacterium</taxon>
    </lineage>
</organism>
<name>N2B187_9FIRM</name>
<proteinExistence type="predicted"/>
<dbReference type="HOGENOM" id="CLU_2915630_0_0_9"/>
<evidence type="ECO:0000313" key="1">
    <source>
        <dbReference type="EMBL" id="EMZ35322.1"/>
    </source>
</evidence>
<dbReference type="Proteomes" id="UP000012589">
    <property type="component" value="Unassembled WGS sequence"/>
</dbReference>
<dbReference type="EMBL" id="AQFT01000029">
    <property type="protein sequence ID" value="EMZ35322.1"/>
    <property type="molecule type" value="Genomic_DNA"/>
</dbReference>
<accession>N2B187</accession>
<comment type="caution">
    <text evidence="1">The sequence shown here is derived from an EMBL/GenBank/DDBJ whole genome shotgun (WGS) entry which is preliminary data.</text>
</comment>